<dbReference type="Gene3D" id="1.20.1150.12">
    <property type="entry name" value="Endoplasmic reticulum resident protein 29, C-terminal domain"/>
    <property type="match status" value="1"/>
</dbReference>
<dbReference type="InterPro" id="IPR036356">
    <property type="entry name" value="ERp29_C_sf"/>
</dbReference>
<evidence type="ECO:0000259" key="3">
    <source>
        <dbReference type="Pfam" id="PF07912"/>
    </source>
</evidence>
<dbReference type="PANTHER" id="PTHR12211">
    <property type="entry name" value="ENDOPLASMIC RETICULUM PROTEIN ERP29"/>
    <property type="match status" value="1"/>
</dbReference>
<proteinExistence type="predicted"/>
<feature type="domain" description="ERp29 N-terminal" evidence="3">
    <location>
        <begin position="79"/>
        <end position="162"/>
    </location>
</feature>
<dbReference type="SUPFAM" id="SSF52833">
    <property type="entry name" value="Thioredoxin-like"/>
    <property type="match status" value="1"/>
</dbReference>
<dbReference type="InterPro" id="IPR012883">
    <property type="entry name" value="ERp29_N"/>
</dbReference>
<keyword evidence="1" id="KW-0256">Endoplasmic reticulum</keyword>
<dbReference type="OrthoDB" id="417262at2759"/>
<evidence type="ECO:0000313" key="5">
    <source>
        <dbReference type="Proteomes" id="UP000023152"/>
    </source>
</evidence>
<keyword evidence="5" id="KW-1185">Reference proteome</keyword>
<dbReference type="GO" id="GO:0009306">
    <property type="term" value="P:protein secretion"/>
    <property type="evidence" value="ECO:0007669"/>
    <property type="project" value="InterPro"/>
</dbReference>
<name>X6M9Z0_RETFI</name>
<evidence type="ECO:0000313" key="4">
    <source>
        <dbReference type="EMBL" id="ETO10714.1"/>
    </source>
</evidence>
<evidence type="ECO:0000259" key="2">
    <source>
        <dbReference type="Pfam" id="PF07749"/>
    </source>
</evidence>
<feature type="domain" description="Endoplasmic reticulum resident protein 29 C-terminal" evidence="2">
    <location>
        <begin position="164"/>
        <end position="261"/>
    </location>
</feature>
<gene>
    <name evidence="4" type="ORF">RFI_26663</name>
</gene>
<evidence type="ECO:0000256" key="1">
    <source>
        <dbReference type="ARBA" id="ARBA00022824"/>
    </source>
</evidence>
<accession>X6M9Z0</accession>
<reference evidence="4 5" key="1">
    <citation type="journal article" date="2013" name="Curr. Biol.">
        <title>The Genome of the Foraminiferan Reticulomyxa filosa.</title>
        <authorList>
            <person name="Glockner G."/>
            <person name="Hulsmann N."/>
            <person name="Schleicher M."/>
            <person name="Noegel A.A."/>
            <person name="Eichinger L."/>
            <person name="Gallinger C."/>
            <person name="Pawlowski J."/>
            <person name="Sierra R."/>
            <person name="Euteneuer U."/>
            <person name="Pillet L."/>
            <person name="Moustafa A."/>
            <person name="Platzer M."/>
            <person name="Groth M."/>
            <person name="Szafranski K."/>
            <person name="Schliwa M."/>
        </authorList>
    </citation>
    <scope>NUCLEOTIDE SEQUENCE [LARGE SCALE GENOMIC DNA]</scope>
</reference>
<dbReference type="Gene3D" id="3.40.30.10">
    <property type="entry name" value="Glutaredoxin"/>
    <property type="match status" value="1"/>
</dbReference>
<dbReference type="PANTHER" id="PTHR12211:SF0">
    <property type="entry name" value="ENDOPLASMIC RETICULUM RESIDENT PROTEIN 29"/>
    <property type="match status" value="1"/>
</dbReference>
<dbReference type="AlphaFoldDB" id="X6M9Z0"/>
<dbReference type="InterPro" id="IPR016855">
    <property type="entry name" value="ERp29"/>
</dbReference>
<organism evidence="4 5">
    <name type="scientific">Reticulomyxa filosa</name>
    <dbReference type="NCBI Taxonomy" id="46433"/>
    <lineage>
        <taxon>Eukaryota</taxon>
        <taxon>Sar</taxon>
        <taxon>Rhizaria</taxon>
        <taxon>Retaria</taxon>
        <taxon>Foraminifera</taxon>
        <taxon>Monothalamids</taxon>
        <taxon>Reticulomyxidae</taxon>
        <taxon>Reticulomyxa</taxon>
    </lineage>
</organism>
<dbReference type="InterPro" id="IPR036249">
    <property type="entry name" value="Thioredoxin-like_sf"/>
</dbReference>
<dbReference type="InterPro" id="IPR011679">
    <property type="entry name" value="ERp29_C"/>
</dbReference>
<dbReference type="SUPFAM" id="SSF47933">
    <property type="entry name" value="ERP29 C domain-like"/>
    <property type="match status" value="1"/>
</dbReference>
<comment type="caution">
    <text evidence="4">The sequence shown here is derived from an EMBL/GenBank/DDBJ whole genome shotgun (WGS) entry which is preliminary data.</text>
</comment>
<dbReference type="Pfam" id="PF07749">
    <property type="entry name" value="ERp29"/>
    <property type="match status" value="1"/>
</dbReference>
<dbReference type="GO" id="GO:0005788">
    <property type="term" value="C:endoplasmic reticulum lumen"/>
    <property type="evidence" value="ECO:0007669"/>
    <property type="project" value="InterPro"/>
</dbReference>
<protein>
    <submittedName>
        <fullName evidence="4">Endoplasmic reticulum protein 29</fullName>
    </submittedName>
</protein>
<sequence>MKTASFFCIEKLVEMVDIQSNVVFRSVCLSCIFEIKTWGFHSHHAAPKATSYITFYFEKQIKSFQFVSLQKRFRVYVYWKSLANEIASSPKVLLAEVGVTEYGDKENQELLARFSIKKETFPQFRLFKAGVKSTDPIALTDKYITLSTLNLFLKSNGVWIGLEGCIEEFDLLAKELMETQDRNTYDKLGEKGKQLLEKLSDEEQIQSANYYMKVMAHVVQEGKEYVRSELSRLQNMSSKQKNLNLEQLRWFRVRSNILSSFADTSVVAQKEEL</sequence>
<dbReference type="Pfam" id="PF07912">
    <property type="entry name" value="ERp29_N"/>
    <property type="match status" value="1"/>
</dbReference>
<dbReference type="Proteomes" id="UP000023152">
    <property type="component" value="Unassembled WGS sequence"/>
</dbReference>
<dbReference type="EMBL" id="ASPP01023213">
    <property type="protein sequence ID" value="ETO10714.1"/>
    <property type="molecule type" value="Genomic_DNA"/>
</dbReference>